<sequence length="239" mass="27217">MSRILSSAKPIQGIGYDPLIGPQRVEEVEASVNNSSSVDHVTPPNFNYERNLHRMKHDVSLSSFSFLFCELVSWSRERANGIQELEKRLNGLGYTIGLKYLELLGLRENYITNTTTSKNGLNRDIKIIQMLEFIHTTFWKALFGKTADNLERSQDNVCNYMITDNDPLANRYISVPSEFQNFNCSAFVAGIIEGMLDSAYFQADVSAHTVETKENPNRTVFLIQFDEAVIKREQIRFGS</sequence>
<evidence type="ECO:0000256" key="3">
    <source>
        <dbReference type="ARBA" id="ARBA00022448"/>
    </source>
</evidence>
<keyword evidence="3 7" id="KW-0813">Transport</keyword>
<dbReference type="Gene3D" id="3.30.1380.20">
    <property type="entry name" value="Trafficking protein particle complex subunit 3"/>
    <property type="match status" value="1"/>
</dbReference>
<name>A0A1B2J9W0_PICPA</name>
<keyword evidence="9" id="KW-1185">Reference proteome</keyword>
<reference evidence="8 9" key="1">
    <citation type="submission" date="2016-02" db="EMBL/GenBank/DDBJ databases">
        <title>Comparative genomic and transcriptomic foundation for Pichia pastoris.</title>
        <authorList>
            <person name="Love K.R."/>
            <person name="Shah K.A."/>
            <person name="Whittaker C.A."/>
            <person name="Wu J."/>
            <person name="Bartlett M.C."/>
            <person name="Ma D."/>
            <person name="Leeson R.L."/>
            <person name="Priest M."/>
            <person name="Young S.K."/>
            <person name="Love J.C."/>
        </authorList>
    </citation>
    <scope>NUCLEOTIDE SEQUENCE [LARGE SCALE GENOMIC DNA]</scope>
    <source>
        <strain evidence="8 9">ATCC 28485</strain>
    </source>
</reference>
<dbReference type="InterPro" id="IPR007194">
    <property type="entry name" value="TRAPP_component"/>
</dbReference>
<dbReference type="OrthoDB" id="10254842at2759"/>
<keyword evidence="5 7" id="KW-0931">ER-Golgi transport</keyword>
<evidence type="ECO:0000313" key="9">
    <source>
        <dbReference type="Proteomes" id="UP000094565"/>
    </source>
</evidence>
<keyword evidence="4 7" id="KW-0256">Endoplasmic reticulum</keyword>
<dbReference type="SUPFAM" id="SSF111126">
    <property type="entry name" value="Ligand-binding domain in the NO signalling and Golgi transport"/>
    <property type="match status" value="1"/>
</dbReference>
<keyword evidence="6 7" id="KW-0333">Golgi apparatus</keyword>
<dbReference type="Proteomes" id="UP000094565">
    <property type="component" value="Chromosome 1"/>
</dbReference>
<accession>A0A1B2J9W0</accession>
<evidence type="ECO:0000256" key="7">
    <source>
        <dbReference type="PIRNR" id="PIRNR017479"/>
    </source>
</evidence>
<dbReference type="CDD" id="cd14943">
    <property type="entry name" value="TRAPPC5_Trs31"/>
    <property type="match status" value="1"/>
</dbReference>
<dbReference type="GO" id="GO:1990072">
    <property type="term" value="C:TRAPPIII protein complex"/>
    <property type="evidence" value="ECO:0007669"/>
    <property type="project" value="TreeGrafter"/>
</dbReference>
<dbReference type="GO" id="GO:1990071">
    <property type="term" value="C:TRAPPII protein complex"/>
    <property type="evidence" value="ECO:0007669"/>
    <property type="project" value="TreeGrafter"/>
</dbReference>
<comment type="similarity">
    <text evidence="2 7">Belongs to the TRAPP small subunits family. BET3 subfamily.</text>
</comment>
<dbReference type="Pfam" id="PF04051">
    <property type="entry name" value="TRAPP"/>
    <property type="match status" value="1"/>
</dbReference>
<gene>
    <name evidence="8" type="primary">TRS31</name>
    <name evidence="8" type="ORF">ATY40_BA7501775</name>
</gene>
<evidence type="ECO:0000256" key="5">
    <source>
        <dbReference type="ARBA" id="ARBA00022892"/>
    </source>
</evidence>
<evidence type="ECO:0000313" key="8">
    <source>
        <dbReference type="EMBL" id="ANZ74837.1"/>
    </source>
</evidence>
<dbReference type="PANTHER" id="PTHR20902:SF0">
    <property type="entry name" value="TRAFFICKING PROTEIN PARTICLE COMPLEX SUBUNIT 5"/>
    <property type="match status" value="1"/>
</dbReference>
<evidence type="ECO:0000256" key="4">
    <source>
        <dbReference type="ARBA" id="ARBA00022824"/>
    </source>
</evidence>
<dbReference type="EMBL" id="CP014584">
    <property type="protein sequence ID" value="ANZ74837.1"/>
    <property type="molecule type" value="Genomic_DNA"/>
</dbReference>
<dbReference type="AlphaFoldDB" id="A0A1B2J9W0"/>
<organism evidence="8 9">
    <name type="scientific">Komagataella pastoris</name>
    <name type="common">Yeast</name>
    <name type="synonym">Pichia pastoris</name>
    <dbReference type="NCBI Taxonomy" id="4922"/>
    <lineage>
        <taxon>Eukaryota</taxon>
        <taxon>Fungi</taxon>
        <taxon>Dikarya</taxon>
        <taxon>Ascomycota</taxon>
        <taxon>Saccharomycotina</taxon>
        <taxon>Pichiomycetes</taxon>
        <taxon>Pichiales</taxon>
        <taxon>Pichiaceae</taxon>
        <taxon>Komagataella</taxon>
    </lineage>
</organism>
<dbReference type="PIRSF" id="PIRSF017479">
    <property type="entry name" value="TRAPP_I_complex_Trs31"/>
    <property type="match status" value="1"/>
</dbReference>
<comment type="subunit">
    <text evidence="7">Part of the multisubunit TRAPP (transport protein particle) complex.</text>
</comment>
<dbReference type="InterPro" id="IPR016696">
    <property type="entry name" value="TRAPP-I_su5"/>
</dbReference>
<dbReference type="GO" id="GO:1990070">
    <property type="term" value="C:TRAPPI protein complex"/>
    <property type="evidence" value="ECO:0007669"/>
    <property type="project" value="TreeGrafter"/>
</dbReference>
<evidence type="ECO:0000256" key="1">
    <source>
        <dbReference type="ARBA" id="ARBA00004240"/>
    </source>
</evidence>
<dbReference type="PANTHER" id="PTHR20902">
    <property type="entry name" value="41-2 PROTEIN ANTIGEN-RELATED"/>
    <property type="match status" value="1"/>
</dbReference>
<dbReference type="GO" id="GO:0005783">
    <property type="term" value="C:endoplasmic reticulum"/>
    <property type="evidence" value="ECO:0007669"/>
    <property type="project" value="UniProtKB-SubCell"/>
</dbReference>
<comment type="subcellular location">
    <subcellularLocation>
        <location evidence="1">Endoplasmic reticulum</location>
    </subcellularLocation>
    <subcellularLocation>
        <location evidence="7">Golgi apparatus</location>
        <location evidence="7">cis-Golgi network</location>
    </subcellularLocation>
</comment>
<proteinExistence type="inferred from homology"/>
<protein>
    <recommendedName>
        <fullName evidence="7">Trafficking protein particle complex subunit</fullName>
    </recommendedName>
</protein>
<dbReference type="InterPro" id="IPR024096">
    <property type="entry name" value="NO_sig/Golgi_transp_ligand-bd"/>
</dbReference>
<dbReference type="FunFam" id="3.30.1380.20:FF:000002">
    <property type="entry name" value="Trafficking protein particle complex subunit"/>
    <property type="match status" value="1"/>
</dbReference>
<comment type="function">
    <text evidence="7">Plays a key role in the late stages of endoplasmic reticulum to Golgi traffic.</text>
</comment>
<evidence type="ECO:0000256" key="6">
    <source>
        <dbReference type="ARBA" id="ARBA00023034"/>
    </source>
</evidence>
<dbReference type="GO" id="GO:0006888">
    <property type="term" value="P:endoplasmic reticulum to Golgi vesicle-mediated transport"/>
    <property type="evidence" value="ECO:0007669"/>
    <property type="project" value="TreeGrafter"/>
</dbReference>
<evidence type="ECO:0000256" key="2">
    <source>
        <dbReference type="ARBA" id="ARBA00006218"/>
    </source>
</evidence>